<accession>A0A5D4SJ03</accession>
<organism evidence="4 5">
    <name type="scientific">Bacillus infantis</name>
    <dbReference type="NCBI Taxonomy" id="324767"/>
    <lineage>
        <taxon>Bacteria</taxon>
        <taxon>Bacillati</taxon>
        <taxon>Bacillota</taxon>
        <taxon>Bacilli</taxon>
        <taxon>Bacillales</taxon>
        <taxon>Bacillaceae</taxon>
        <taxon>Bacillus</taxon>
    </lineage>
</organism>
<keyword evidence="2" id="KW-0012">Acyltransferase</keyword>
<dbReference type="PANTHER" id="PTHR43420">
    <property type="entry name" value="ACETYLTRANSFERASE"/>
    <property type="match status" value="1"/>
</dbReference>
<comment type="caution">
    <text evidence="4">The sequence shown here is derived from an EMBL/GenBank/DDBJ whole genome shotgun (WGS) entry which is preliminary data.</text>
</comment>
<evidence type="ECO:0000259" key="3">
    <source>
        <dbReference type="PROSITE" id="PS51186"/>
    </source>
</evidence>
<dbReference type="PROSITE" id="PS51186">
    <property type="entry name" value="GNAT"/>
    <property type="match status" value="1"/>
</dbReference>
<dbReference type="GeneID" id="97347927"/>
<dbReference type="Gene3D" id="3.40.630.30">
    <property type="match status" value="1"/>
</dbReference>
<dbReference type="Proteomes" id="UP000323732">
    <property type="component" value="Unassembled WGS sequence"/>
</dbReference>
<evidence type="ECO:0000256" key="1">
    <source>
        <dbReference type="ARBA" id="ARBA00022679"/>
    </source>
</evidence>
<dbReference type="Pfam" id="PF00583">
    <property type="entry name" value="Acetyltransf_1"/>
    <property type="match status" value="1"/>
</dbReference>
<dbReference type="AlphaFoldDB" id="A0A5D4SJ03"/>
<evidence type="ECO:0000256" key="2">
    <source>
        <dbReference type="ARBA" id="ARBA00023315"/>
    </source>
</evidence>
<dbReference type="SUPFAM" id="SSF55729">
    <property type="entry name" value="Acyl-CoA N-acyltransferases (Nat)"/>
    <property type="match status" value="1"/>
</dbReference>
<proteinExistence type="predicted"/>
<dbReference type="GO" id="GO:0016747">
    <property type="term" value="F:acyltransferase activity, transferring groups other than amino-acyl groups"/>
    <property type="evidence" value="ECO:0007669"/>
    <property type="project" value="InterPro"/>
</dbReference>
<gene>
    <name evidence="4" type="ORF">FZD47_18580</name>
</gene>
<sequence length="153" mass="17034">MEVIIKASTEHIESILNLRVLLLKELGELASPKEEDILSAATRDYLQVALANGEFISYLAERDGKMAASSGIAIFRRPPYPGNIKGVEAYILNMYTLPEFRGLGIGKRLLQECLDECRARGVKRVWLHASQDGEPLYRKAGFTGNKGELELLL</sequence>
<dbReference type="InterPro" id="IPR016181">
    <property type="entry name" value="Acyl_CoA_acyltransferase"/>
</dbReference>
<dbReference type="CDD" id="cd04301">
    <property type="entry name" value="NAT_SF"/>
    <property type="match status" value="1"/>
</dbReference>
<evidence type="ECO:0000313" key="5">
    <source>
        <dbReference type="Proteomes" id="UP000323732"/>
    </source>
</evidence>
<dbReference type="InterPro" id="IPR050680">
    <property type="entry name" value="YpeA/RimI_acetyltransf"/>
</dbReference>
<protein>
    <submittedName>
        <fullName evidence="4">GNAT family N-acetyltransferase</fullName>
    </submittedName>
</protein>
<name>A0A5D4SJ03_9BACI</name>
<evidence type="ECO:0000313" key="4">
    <source>
        <dbReference type="EMBL" id="TYS62088.1"/>
    </source>
</evidence>
<keyword evidence="1 4" id="KW-0808">Transferase</keyword>
<dbReference type="RefSeq" id="WP_148950527.1">
    <property type="nucleotide sequence ID" value="NZ_CP160000.1"/>
</dbReference>
<feature type="domain" description="N-acetyltransferase" evidence="3">
    <location>
        <begin position="16"/>
        <end position="153"/>
    </location>
</feature>
<dbReference type="PANTHER" id="PTHR43420:SF12">
    <property type="entry name" value="N-ACETYLTRANSFERASE DOMAIN-CONTAINING PROTEIN"/>
    <property type="match status" value="1"/>
</dbReference>
<dbReference type="InterPro" id="IPR000182">
    <property type="entry name" value="GNAT_dom"/>
</dbReference>
<reference evidence="4 5" key="1">
    <citation type="submission" date="2019-08" db="EMBL/GenBank/DDBJ databases">
        <title>Bacillus genomes from the desert of Cuatro Cienegas, Coahuila.</title>
        <authorList>
            <person name="Olmedo-Alvarez G."/>
        </authorList>
    </citation>
    <scope>NUCLEOTIDE SEQUENCE [LARGE SCALE GENOMIC DNA]</scope>
    <source>
        <strain evidence="4 5">CH37_1T</strain>
    </source>
</reference>
<dbReference type="EMBL" id="VTES01000005">
    <property type="protein sequence ID" value="TYS62088.1"/>
    <property type="molecule type" value="Genomic_DNA"/>
</dbReference>